<keyword evidence="5" id="KW-1185">Reference proteome</keyword>
<organism evidence="4 5">
    <name type="scientific">Caballeronia ptereochthonis</name>
    <dbReference type="NCBI Taxonomy" id="1777144"/>
    <lineage>
        <taxon>Bacteria</taxon>
        <taxon>Pseudomonadati</taxon>
        <taxon>Pseudomonadota</taxon>
        <taxon>Betaproteobacteria</taxon>
        <taxon>Burkholderiales</taxon>
        <taxon>Burkholderiaceae</taxon>
        <taxon>Caballeronia</taxon>
    </lineage>
</organism>
<reference evidence="4" key="1">
    <citation type="submission" date="2016-01" db="EMBL/GenBank/DDBJ databases">
        <authorList>
            <person name="Peeters C."/>
        </authorList>
    </citation>
    <scope>NUCLEOTIDE SEQUENCE [LARGE SCALE GENOMIC DNA]</scope>
    <source>
        <strain evidence="4">LMG 29326</strain>
    </source>
</reference>
<dbReference type="CDD" id="cd00293">
    <property type="entry name" value="USP-like"/>
    <property type="match status" value="2"/>
</dbReference>
<dbReference type="InterPro" id="IPR021947">
    <property type="entry name" value="DUF3564"/>
</dbReference>
<protein>
    <submittedName>
        <fullName evidence="4">Universal stress family protein</fullName>
    </submittedName>
</protein>
<name>A0A158DGG1_9BURK</name>
<dbReference type="InterPro" id="IPR006016">
    <property type="entry name" value="UspA"/>
</dbReference>
<evidence type="ECO:0000256" key="1">
    <source>
        <dbReference type="ARBA" id="ARBA00008791"/>
    </source>
</evidence>
<feature type="domain" description="UspA" evidence="3">
    <location>
        <begin position="105"/>
        <end position="250"/>
    </location>
</feature>
<dbReference type="PANTHER" id="PTHR46268">
    <property type="entry name" value="STRESS RESPONSE PROTEIN NHAX"/>
    <property type="match status" value="1"/>
</dbReference>
<sequence length="434" mass="47530">MRITVHLDTFDRVSPRAYAILELDKPSRPWIPASDAVQHCMLRGAVRDSSHDDASTPGIGVIWIKRLSRDPRQHRRMSTQGSNAAALAPCPMESIQPTAPAYRPRRVLIAVDTSPASENALSYACKLVSAETSVRIVSVVEDLNVPLPLPDTIPRSLEAVHKGLVSDARDMLHHARTKFVEAGASVDTELLDLSAHGGDVVHAIADTAGHWNAELLIIGARQHHGLLRWVEHSVAEPLARNVRLPILIVPESFESPLSDGPRRILFAVDGSTEVLPALRLGARFCTPETHVRAIYVIDKAARFGNPLPFALLEQAFVEEGKSAIAIARRVLDHVPGEKTTEIVSTNQCRDDIAHTIVREANAWRADLLVMGTHGRRGAARWLLGSVASRVARITRTPLLLVNTAFDEHARRGASARPEQARSGTPLRPRADHED</sequence>
<gene>
    <name evidence="4" type="ORF">AWB83_05433</name>
</gene>
<dbReference type="Proteomes" id="UP000054978">
    <property type="component" value="Unassembled WGS sequence"/>
</dbReference>
<dbReference type="Pfam" id="PF00582">
    <property type="entry name" value="Usp"/>
    <property type="match status" value="2"/>
</dbReference>
<comment type="caution">
    <text evidence="4">The sequence shown here is derived from an EMBL/GenBank/DDBJ whole genome shotgun (WGS) entry which is preliminary data.</text>
</comment>
<evidence type="ECO:0000313" key="4">
    <source>
        <dbReference type="EMBL" id="SAK93709.1"/>
    </source>
</evidence>
<evidence type="ECO:0000256" key="2">
    <source>
        <dbReference type="SAM" id="MobiDB-lite"/>
    </source>
</evidence>
<comment type="similarity">
    <text evidence="1">Belongs to the universal stress protein A family.</text>
</comment>
<dbReference type="STRING" id="1777144.AWB83_05433"/>
<dbReference type="SUPFAM" id="SSF52402">
    <property type="entry name" value="Adenine nucleotide alpha hydrolases-like"/>
    <property type="match status" value="2"/>
</dbReference>
<dbReference type="InterPro" id="IPR014729">
    <property type="entry name" value="Rossmann-like_a/b/a_fold"/>
</dbReference>
<dbReference type="AlphaFoldDB" id="A0A158DGG1"/>
<evidence type="ECO:0000259" key="3">
    <source>
        <dbReference type="Pfam" id="PF00582"/>
    </source>
</evidence>
<dbReference type="PRINTS" id="PR01438">
    <property type="entry name" value="UNVRSLSTRESS"/>
</dbReference>
<feature type="region of interest" description="Disordered" evidence="2">
    <location>
        <begin position="410"/>
        <end position="434"/>
    </location>
</feature>
<proteinExistence type="inferred from homology"/>
<accession>A0A158DGG1</accession>
<dbReference type="PANTHER" id="PTHR46268:SF6">
    <property type="entry name" value="UNIVERSAL STRESS PROTEIN UP12"/>
    <property type="match status" value="1"/>
</dbReference>
<dbReference type="Gene3D" id="3.40.50.620">
    <property type="entry name" value="HUPs"/>
    <property type="match status" value="2"/>
</dbReference>
<dbReference type="EMBL" id="FCOB02000031">
    <property type="protein sequence ID" value="SAK93709.1"/>
    <property type="molecule type" value="Genomic_DNA"/>
</dbReference>
<dbReference type="Pfam" id="PF12087">
    <property type="entry name" value="DUF3564"/>
    <property type="match status" value="1"/>
</dbReference>
<feature type="domain" description="UspA" evidence="3">
    <location>
        <begin position="262"/>
        <end position="401"/>
    </location>
</feature>
<dbReference type="InterPro" id="IPR006015">
    <property type="entry name" value="Universal_stress_UspA"/>
</dbReference>
<evidence type="ECO:0000313" key="5">
    <source>
        <dbReference type="Proteomes" id="UP000054978"/>
    </source>
</evidence>